<dbReference type="GO" id="GO:0044718">
    <property type="term" value="P:siderophore transmembrane transport"/>
    <property type="evidence" value="ECO:0007669"/>
    <property type="project" value="TreeGrafter"/>
</dbReference>
<dbReference type="Proteomes" id="UP000006055">
    <property type="component" value="Chromosome"/>
</dbReference>
<accession>I4CEQ0</accession>
<dbReference type="SUPFAM" id="SSF56935">
    <property type="entry name" value="Porins"/>
    <property type="match status" value="1"/>
</dbReference>
<comment type="similarity">
    <text evidence="10 11">Belongs to the TonB-dependent receptor family.</text>
</comment>
<keyword evidence="17" id="KW-1185">Reference proteome</keyword>
<evidence type="ECO:0000256" key="1">
    <source>
        <dbReference type="ARBA" id="ARBA00004571"/>
    </source>
</evidence>
<proteinExistence type="inferred from homology"/>
<keyword evidence="7 10" id="KW-0472">Membrane</keyword>
<keyword evidence="6 11" id="KW-0798">TonB box</keyword>
<evidence type="ECO:0000256" key="9">
    <source>
        <dbReference type="ARBA" id="ARBA00023237"/>
    </source>
</evidence>
<keyword evidence="2 10" id="KW-0813">Transport</keyword>
<dbReference type="InterPro" id="IPR012910">
    <property type="entry name" value="Plug_dom"/>
</dbReference>
<dbReference type="RefSeq" id="WP_014813140.1">
    <property type="nucleotide sequence ID" value="NC_018025.1"/>
</dbReference>
<feature type="domain" description="TonB-dependent receptor plug" evidence="15">
    <location>
        <begin position="93"/>
        <end position="201"/>
    </location>
</feature>
<dbReference type="HOGENOM" id="CLU_329492_0_0_7"/>
<gene>
    <name evidence="16" type="ordered locus">Desti_5456</name>
</gene>
<keyword evidence="8 16" id="KW-0675">Receptor</keyword>
<evidence type="ECO:0000256" key="12">
    <source>
        <dbReference type="SAM" id="MobiDB-lite"/>
    </source>
</evidence>
<dbReference type="Pfam" id="PF07715">
    <property type="entry name" value="Plug"/>
    <property type="match status" value="1"/>
</dbReference>
<dbReference type="InterPro" id="IPR000531">
    <property type="entry name" value="Beta-barrel_TonB"/>
</dbReference>
<reference evidence="17" key="1">
    <citation type="submission" date="2012-06" db="EMBL/GenBank/DDBJ databases">
        <title>Complete sequence of chromosome of Desulfomonile tiedjei DSM 6799.</title>
        <authorList>
            <person name="Lucas S."/>
            <person name="Copeland A."/>
            <person name="Lapidus A."/>
            <person name="Glavina del Rio T."/>
            <person name="Dalin E."/>
            <person name="Tice H."/>
            <person name="Bruce D."/>
            <person name="Goodwin L."/>
            <person name="Pitluck S."/>
            <person name="Peters L."/>
            <person name="Ovchinnikova G."/>
            <person name="Zeytun A."/>
            <person name="Lu M."/>
            <person name="Kyrpides N."/>
            <person name="Mavromatis K."/>
            <person name="Ivanova N."/>
            <person name="Brettin T."/>
            <person name="Detter J.C."/>
            <person name="Han C."/>
            <person name="Larimer F."/>
            <person name="Land M."/>
            <person name="Hauser L."/>
            <person name="Markowitz V."/>
            <person name="Cheng J.-F."/>
            <person name="Hugenholtz P."/>
            <person name="Woyke T."/>
            <person name="Wu D."/>
            <person name="Spring S."/>
            <person name="Schroeder M."/>
            <person name="Brambilla E."/>
            <person name="Klenk H.-P."/>
            <person name="Eisen J.A."/>
        </authorList>
    </citation>
    <scope>NUCLEOTIDE SEQUENCE [LARGE SCALE GENOMIC DNA]</scope>
    <source>
        <strain evidence="17">ATCC 49306 / DSM 6799 / DCB-1</strain>
    </source>
</reference>
<evidence type="ECO:0000313" key="17">
    <source>
        <dbReference type="Proteomes" id="UP000006055"/>
    </source>
</evidence>
<name>I4CEQ0_DESTA</name>
<evidence type="ECO:0000256" key="10">
    <source>
        <dbReference type="PROSITE-ProRule" id="PRU01360"/>
    </source>
</evidence>
<dbReference type="EMBL" id="CP003360">
    <property type="protein sequence ID" value="AFM28041.1"/>
    <property type="molecule type" value="Genomic_DNA"/>
</dbReference>
<dbReference type="PROSITE" id="PS52016">
    <property type="entry name" value="TONB_DEPENDENT_REC_3"/>
    <property type="match status" value="1"/>
</dbReference>
<dbReference type="KEGG" id="dti:Desti_5456"/>
<keyword evidence="5 13" id="KW-0732">Signal</keyword>
<dbReference type="Gene3D" id="2.170.130.10">
    <property type="entry name" value="TonB-dependent receptor, plug domain"/>
    <property type="match status" value="1"/>
</dbReference>
<feature type="chain" id="PRO_5003687747" evidence="13">
    <location>
        <begin position="23"/>
        <end position="826"/>
    </location>
</feature>
<dbReference type="InterPro" id="IPR036942">
    <property type="entry name" value="Beta-barrel_TonB_sf"/>
</dbReference>
<evidence type="ECO:0000256" key="2">
    <source>
        <dbReference type="ARBA" id="ARBA00022448"/>
    </source>
</evidence>
<dbReference type="STRING" id="706587.Desti_5456"/>
<evidence type="ECO:0000313" key="16">
    <source>
        <dbReference type="EMBL" id="AFM28041.1"/>
    </source>
</evidence>
<dbReference type="InterPro" id="IPR039426">
    <property type="entry name" value="TonB-dep_rcpt-like"/>
</dbReference>
<dbReference type="InterPro" id="IPR037066">
    <property type="entry name" value="Plug_dom_sf"/>
</dbReference>
<evidence type="ECO:0000256" key="3">
    <source>
        <dbReference type="ARBA" id="ARBA00022452"/>
    </source>
</evidence>
<dbReference type="Gene3D" id="2.40.170.20">
    <property type="entry name" value="TonB-dependent receptor, beta-barrel domain"/>
    <property type="match status" value="1"/>
</dbReference>
<keyword evidence="3 10" id="KW-1134">Transmembrane beta strand</keyword>
<evidence type="ECO:0000256" key="7">
    <source>
        <dbReference type="ARBA" id="ARBA00023136"/>
    </source>
</evidence>
<dbReference type="Pfam" id="PF00593">
    <property type="entry name" value="TonB_dep_Rec_b-barrel"/>
    <property type="match status" value="1"/>
</dbReference>
<feature type="compositionally biased region" description="Basic and acidic residues" evidence="12">
    <location>
        <begin position="38"/>
        <end position="49"/>
    </location>
</feature>
<evidence type="ECO:0000256" key="6">
    <source>
        <dbReference type="ARBA" id="ARBA00023077"/>
    </source>
</evidence>
<feature type="region of interest" description="Disordered" evidence="12">
    <location>
        <begin position="32"/>
        <end position="79"/>
    </location>
</feature>
<dbReference type="GO" id="GO:0015344">
    <property type="term" value="F:siderophore uptake transmembrane transporter activity"/>
    <property type="evidence" value="ECO:0007669"/>
    <property type="project" value="TreeGrafter"/>
</dbReference>
<comment type="subcellular location">
    <subcellularLocation>
        <location evidence="1 10">Cell outer membrane</location>
        <topology evidence="1 10">Multi-pass membrane protein</topology>
    </subcellularLocation>
</comment>
<dbReference type="GO" id="GO:0009279">
    <property type="term" value="C:cell outer membrane"/>
    <property type="evidence" value="ECO:0007669"/>
    <property type="project" value="UniProtKB-SubCell"/>
</dbReference>
<organism evidence="16 17">
    <name type="scientific">Desulfomonile tiedjei (strain ATCC 49306 / DSM 6799 / DCB-1)</name>
    <dbReference type="NCBI Taxonomy" id="706587"/>
    <lineage>
        <taxon>Bacteria</taxon>
        <taxon>Pseudomonadati</taxon>
        <taxon>Thermodesulfobacteriota</taxon>
        <taxon>Desulfomonilia</taxon>
        <taxon>Desulfomonilales</taxon>
        <taxon>Desulfomonilaceae</taxon>
        <taxon>Desulfomonile</taxon>
    </lineage>
</organism>
<evidence type="ECO:0000256" key="11">
    <source>
        <dbReference type="RuleBase" id="RU003357"/>
    </source>
</evidence>
<evidence type="ECO:0000259" key="15">
    <source>
        <dbReference type="Pfam" id="PF07715"/>
    </source>
</evidence>
<dbReference type="PANTHER" id="PTHR30069:SF29">
    <property type="entry name" value="HEMOGLOBIN AND HEMOGLOBIN-HAPTOGLOBIN-BINDING PROTEIN 1-RELATED"/>
    <property type="match status" value="1"/>
</dbReference>
<keyword evidence="9 10" id="KW-0998">Cell outer membrane</keyword>
<keyword evidence="4 10" id="KW-0812">Transmembrane</keyword>
<evidence type="ECO:0000256" key="8">
    <source>
        <dbReference type="ARBA" id="ARBA00023170"/>
    </source>
</evidence>
<feature type="signal peptide" evidence="13">
    <location>
        <begin position="1"/>
        <end position="22"/>
    </location>
</feature>
<dbReference type="PANTHER" id="PTHR30069">
    <property type="entry name" value="TONB-DEPENDENT OUTER MEMBRANE RECEPTOR"/>
    <property type="match status" value="1"/>
</dbReference>
<dbReference type="AlphaFoldDB" id="I4CEQ0"/>
<evidence type="ECO:0000259" key="14">
    <source>
        <dbReference type="Pfam" id="PF00593"/>
    </source>
</evidence>
<protein>
    <submittedName>
        <fullName evidence="16">Outer membrane receptor protein</fullName>
    </submittedName>
</protein>
<sequence length="826" mass="92500">MRFRNVVILNAIAFVIASTVMAVPDCKAQSSGASQQLERVEVEPPERRVTSSTTGSGQGFGYDQPIPGGQERSDFPLTSSQVVSPGGRVQNLATVPSAISVVENEGITADGRASLRDIVRGTVGTYVGSTNSTALNAQFGIRGFTSGVTSADRTAIILEGRNLELPRSESNVGFIFPEMVERVEVMRGDGTIQFGNKAIGGSLNILLKKPRQKPGLYMGSERTSYYGQRHWISGNLVRGPLAAGIFGGFYSDEGYRLYDGEVETTGGRYQPKEFVNRPGPWELFSVMASLNWKITPRLTLDGTYLFTKQRNPTASNVSKDIFDRGDIRYVAKGYADGPANDVWDTFTILRLLYDGGSLGTLELLAHQRYYDIRNFNYVFNSSLSNRANLLRWADNGLSLKYSRTDTYSFVRNDLTLGLDRYDGHFGNETKKPTGTTPTISLRHDQEQSAYRDSLAYYVMNQTRFGDRVILGLAYRVETYDIKDLYFNERSSSSPFSVNIRAAREYYPQFKSDSQISLGVVYDKELGSSIYYKHTLPYRFATVGNIINTGGLAVIGTHPDPIYWLGPEEGILNEVGIRHWFTPDIYASLVGYELYMKNEILQEWDMRLATPARWTTNVPLVSHRGIEFEGLIRLTPRWTLNGNYTLQEVRYLTSNINPANLRQGRLGGNWVPPNPAQMYNLWLTYENKDWGFAASLSYNYASKRYFLGDDLNIGIDLDEIKVLNFALSQDFFDGLANVYFGIKNVADYRYAYSTIFSIVSNQPTYSFYPEPGRTFFGGIKCNLDFNKMKVPTGADLQRMQERLYGSLEGGLNGLAGVPGRIRGALSF</sequence>
<feature type="domain" description="TonB-dependent receptor-like beta-barrel" evidence="14">
    <location>
        <begin position="292"/>
        <end position="744"/>
    </location>
</feature>
<evidence type="ECO:0000256" key="4">
    <source>
        <dbReference type="ARBA" id="ARBA00022692"/>
    </source>
</evidence>
<evidence type="ECO:0000256" key="5">
    <source>
        <dbReference type="ARBA" id="ARBA00022729"/>
    </source>
</evidence>
<dbReference type="OrthoDB" id="9800913at2"/>
<evidence type="ECO:0000256" key="13">
    <source>
        <dbReference type="SAM" id="SignalP"/>
    </source>
</evidence>
<dbReference type="eggNOG" id="COG4771">
    <property type="taxonomic scope" value="Bacteria"/>
</dbReference>